<evidence type="ECO:0008006" key="2">
    <source>
        <dbReference type="Google" id="ProtNLM"/>
    </source>
</evidence>
<dbReference type="Gene3D" id="2.60.40.10">
    <property type="entry name" value="Immunoglobulins"/>
    <property type="match status" value="2"/>
</dbReference>
<feature type="non-terminal residue" evidence="1">
    <location>
        <position position="351"/>
    </location>
</feature>
<evidence type="ECO:0000313" key="1">
    <source>
        <dbReference type="EMBL" id="SVC06178.1"/>
    </source>
</evidence>
<sequence>ECTWLEEQSFIVTDASDGNTVYGEGIYNPLGPTCFSIGADYECDGDLLWEVPLPDLAVTGVTYNNWTGRAIVTVENIGSVDSEGFYVMAYLDEPDSTTGNSDNGHFQYYYVSGGIASGSSMDIYLSDYLTLPEFVGSYDDETYTLYAMADGLTSVYEDREDNNIGSTTVVNSHPLANSSWNVYRSEAGGDPALAFNVTLPDDWFPDSLIEAVDEDVTGEVEYCYTVTQVDGDSESDESGPACATPASMIDLPVPQNVTGTSDGWYATVEWDHPDLTDFGSAMGQVSVTDEFKLDDPSSFRIYDQSAYPDQTRQGGDTVDDAVVINSVPYSDAGTTSGYTNDYDEECPYVGS</sequence>
<feature type="non-terminal residue" evidence="1">
    <location>
        <position position="1"/>
    </location>
</feature>
<protein>
    <recommendedName>
        <fullName evidence="2">CARDB domain-containing protein</fullName>
    </recommendedName>
</protein>
<proteinExistence type="predicted"/>
<accession>A0A382J2Z9</accession>
<organism evidence="1">
    <name type="scientific">marine metagenome</name>
    <dbReference type="NCBI Taxonomy" id="408172"/>
    <lineage>
        <taxon>unclassified sequences</taxon>
        <taxon>metagenomes</taxon>
        <taxon>ecological metagenomes</taxon>
    </lineage>
</organism>
<gene>
    <name evidence="1" type="ORF">METZ01_LOCUS259032</name>
</gene>
<reference evidence="1" key="1">
    <citation type="submission" date="2018-05" db="EMBL/GenBank/DDBJ databases">
        <authorList>
            <person name="Lanie J.A."/>
            <person name="Ng W.-L."/>
            <person name="Kazmierczak K.M."/>
            <person name="Andrzejewski T.M."/>
            <person name="Davidsen T.M."/>
            <person name="Wayne K.J."/>
            <person name="Tettelin H."/>
            <person name="Glass J.I."/>
            <person name="Rusch D."/>
            <person name="Podicherti R."/>
            <person name="Tsui H.-C.T."/>
            <person name="Winkler M.E."/>
        </authorList>
    </citation>
    <scope>NUCLEOTIDE SEQUENCE</scope>
</reference>
<dbReference type="AlphaFoldDB" id="A0A382J2Z9"/>
<dbReference type="EMBL" id="UINC01071347">
    <property type="protein sequence ID" value="SVC06178.1"/>
    <property type="molecule type" value="Genomic_DNA"/>
</dbReference>
<dbReference type="InterPro" id="IPR013783">
    <property type="entry name" value="Ig-like_fold"/>
</dbReference>
<name>A0A382J2Z9_9ZZZZ</name>